<gene>
    <name evidence="4" type="ORF">TRFO_23572</name>
</gene>
<feature type="repeat" description="ANK" evidence="3">
    <location>
        <begin position="177"/>
        <end position="209"/>
    </location>
</feature>
<dbReference type="EMBL" id="MLAK01000679">
    <property type="protein sequence ID" value="OHT08041.1"/>
    <property type="molecule type" value="Genomic_DNA"/>
</dbReference>
<dbReference type="PROSITE" id="PS50088">
    <property type="entry name" value="ANK_REPEAT"/>
    <property type="match status" value="2"/>
</dbReference>
<proteinExistence type="predicted"/>
<feature type="repeat" description="ANK" evidence="3">
    <location>
        <begin position="144"/>
        <end position="176"/>
    </location>
</feature>
<accession>A0A1J4K969</accession>
<comment type="caution">
    <text evidence="4">The sequence shown here is derived from an EMBL/GenBank/DDBJ whole genome shotgun (WGS) entry which is preliminary data.</text>
</comment>
<protein>
    <submittedName>
        <fullName evidence="4">Uncharacterized protein</fullName>
    </submittedName>
</protein>
<dbReference type="OrthoDB" id="7464126at2759"/>
<reference evidence="4" key="1">
    <citation type="submission" date="2016-10" db="EMBL/GenBank/DDBJ databases">
        <authorList>
            <person name="Benchimol M."/>
            <person name="Almeida L.G."/>
            <person name="Vasconcelos A.T."/>
            <person name="Perreira-Neves A."/>
            <person name="Rosa I.A."/>
            <person name="Tasca T."/>
            <person name="Bogo M.R."/>
            <person name="de Souza W."/>
        </authorList>
    </citation>
    <scope>NUCLEOTIDE SEQUENCE [LARGE SCALE GENOMIC DNA]</scope>
    <source>
        <strain evidence="4">K</strain>
    </source>
</reference>
<dbReference type="Pfam" id="PF12796">
    <property type="entry name" value="Ank_2"/>
    <property type="match status" value="2"/>
</dbReference>
<keyword evidence="1" id="KW-0677">Repeat</keyword>
<evidence type="ECO:0000313" key="5">
    <source>
        <dbReference type="Proteomes" id="UP000179807"/>
    </source>
</evidence>
<evidence type="ECO:0000256" key="2">
    <source>
        <dbReference type="ARBA" id="ARBA00023043"/>
    </source>
</evidence>
<dbReference type="RefSeq" id="XP_068361177.1">
    <property type="nucleotide sequence ID" value="XM_068503230.1"/>
</dbReference>
<dbReference type="PANTHER" id="PTHR24198:SF165">
    <property type="entry name" value="ANKYRIN REPEAT-CONTAINING PROTEIN-RELATED"/>
    <property type="match status" value="1"/>
</dbReference>
<dbReference type="Proteomes" id="UP000179807">
    <property type="component" value="Unassembled WGS sequence"/>
</dbReference>
<organism evidence="4 5">
    <name type="scientific">Tritrichomonas foetus</name>
    <dbReference type="NCBI Taxonomy" id="1144522"/>
    <lineage>
        <taxon>Eukaryota</taxon>
        <taxon>Metamonada</taxon>
        <taxon>Parabasalia</taxon>
        <taxon>Tritrichomonadida</taxon>
        <taxon>Tritrichomonadidae</taxon>
        <taxon>Tritrichomonas</taxon>
    </lineage>
</organism>
<dbReference type="SMART" id="SM00248">
    <property type="entry name" value="ANK"/>
    <property type="match status" value="5"/>
</dbReference>
<dbReference type="VEuPathDB" id="TrichDB:TRFO_23572"/>
<dbReference type="AlphaFoldDB" id="A0A1J4K969"/>
<dbReference type="PROSITE" id="PS50297">
    <property type="entry name" value="ANK_REP_REGION"/>
    <property type="match status" value="2"/>
</dbReference>
<keyword evidence="5" id="KW-1185">Reference proteome</keyword>
<dbReference type="GeneID" id="94837934"/>
<dbReference type="InterPro" id="IPR036770">
    <property type="entry name" value="Ankyrin_rpt-contain_sf"/>
</dbReference>
<keyword evidence="2 3" id="KW-0040">ANK repeat</keyword>
<dbReference type="SUPFAM" id="SSF48403">
    <property type="entry name" value="Ankyrin repeat"/>
    <property type="match status" value="1"/>
</dbReference>
<evidence type="ECO:0000313" key="4">
    <source>
        <dbReference type="EMBL" id="OHT08041.1"/>
    </source>
</evidence>
<evidence type="ECO:0000256" key="1">
    <source>
        <dbReference type="ARBA" id="ARBA00022737"/>
    </source>
</evidence>
<dbReference type="Gene3D" id="1.25.40.20">
    <property type="entry name" value="Ankyrin repeat-containing domain"/>
    <property type="match status" value="2"/>
</dbReference>
<name>A0A1J4K969_9EUKA</name>
<dbReference type="PANTHER" id="PTHR24198">
    <property type="entry name" value="ANKYRIN REPEAT AND PROTEIN KINASE DOMAIN-CONTAINING PROTEIN"/>
    <property type="match status" value="1"/>
</dbReference>
<sequence>MTALLNILKNDDLSGLVSIIQNEDLSYDSVFRLRSIRVPDILKREPTLVCATAFFGATKCFRYLFSNAANLDLKDSLGRNITHFACAGGNDEILNILYLNNFSFNLVDVSGNTCVHYAVMYHRINVVYWLWSVIGESLSTVNKHGISPLHIAVLNEEVGILEFLCQNGCNINQRNDLGETPLHFAAKKSNGDVVWRLLKNGADVTLKDNVGCMPYQCATFQHIQSILIA</sequence>
<dbReference type="InterPro" id="IPR002110">
    <property type="entry name" value="Ankyrin_rpt"/>
</dbReference>
<evidence type="ECO:0000256" key="3">
    <source>
        <dbReference type="PROSITE-ProRule" id="PRU00023"/>
    </source>
</evidence>